<dbReference type="RefSeq" id="XP_020065398.1">
    <property type="nucleotide sequence ID" value="XM_020210789.1"/>
</dbReference>
<dbReference type="GO" id="GO:0004725">
    <property type="term" value="F:protein tyrosine phosphatase activity"/>
    <property type="evidence" value="ECO:0007669"/>
    <property type="project" value="EnsemblFungi"/>
</dbReference>
<dbReference type="Gene3D" id="3.90.190.10">
    <property type="entry name" value="Protein tyrosine phosphatase superfamily"/>
    <property type="match status" value="1"/>
</dbReference>
<dbReference type="InterPro" id="IPR000242">
    <property type="entry name" value="PTP_cat"/>
</dbReference>
<feature type="domain" description="Tyrosine specific protein phosphatases" evidence="3">
    <location>
        <begin position="227"/>
        <end position="317"/>
    </location>
</feature>
<comment type="similarity">
    <text evidence="1">Belongs to the protein-tyrosine phosphatase family. Non-receptor class subfamily.</text>
</comment>
<sequence>MPAVPLFLRASTSNQRENFGQLNAIENRRITGSLDAETISDGPNLDLWAITDAIIPVNVKRNRYSNVFPWNKNRVQLPVKPGASDYINASYVTVQDIDGNQDNYIACQGPLETTAHHFWTMAFNESEKQQNDTIIIVMVTPLIESNMIKCSKYWPDSSHPVIDYSGLVRKDGIDLPKLTVSYVAEEYNTEGDYLLTNFELSVGNKVKQVYHYYYYKWADAKVPPSIAPLIKLSQDVRTTVGAAGGASNPVPIVHCSAGVGRTGTFIAIDHLFHDLEHLATSSGKRKEYDISQDPILHTVAQLRSNRMMMVQTVYQYNFLYDAARELLDQVKP</sequence>
<dbReference type="PRINTS" id="PR00700">
    <property type="entry name" value="PRTYPHPHTASE"/>
</dbReference>
<dbReference type="AlphaFoldDB" id="A0A1E4SL98"/>
<feature type="domain" description="Tyrosine-protein phosphatase" evidence="2">
    <location>
        <begin position="56"/>
        <end position="326"/>
    </location>
</feature>
<dbReference type="SMART" id="SM00194">
    <property type="entry name" value="PTPc"/>
    <property type="match status" value="1"/>
</dbReference>
<dbReference type="PROSITE" id="PS00383">
    <property type="entry name" value="TYR_PHOSPHATASE_1"/>
    <property type="match status" value="1"/>
</dbReference>
<dbReference type="GO" id="GO:0007124">
    <property type="term" value="P:pseudohyphal growth"/>
    <property type="evidence" value="ECO:0007669"/>
    <property type="project" value="EnsemblFungi"/>
</dbReference>
<dbReference type="SUPFAM" id="SSF52799">
    <property type="entry name" value="(Phosphotyrosine protein) phosphatases II"/>
    <property type="match status" value="1"/>
</dbReference>
<dbReference type="Proteomes" id="UP000094285">
    <property type="component" value="Unassembled WGS sequence"/>
</dbReference>
<dbReference type="Pfam" id="PF00102">
    <property type="entry name" value="Y_phosphatase"/>
    <property type="match status" value="1"/>
</dbReference>
<dbReference type="InterPro" id="IPR029021">
    <property type="entry name" value="Prot-tyrosine_phosphatase-like"/>
</dbReference>
<name>A0A1E4SL98_9ASCO</name>
<protein>
    <submittedName>
        <fullName evidence="4">Receptor/non-receptor type protein-tyrosine phosphatase</fullName>
    </submittedName>
</protein>
<dbReference type="InterPro" id="IPR000387">
    <property type="entry name" value="Tyr_Pase_dom"/>
</dbReference>
<proteinExistence type="inferred from homology"/>
<dbReference type="InterPro" id="IPR016130">
    <property type="entry name" value="Tyr_Pase_AS"/>
</dbReference>
<dbReference type="STRING" id="984487.A0A1E4SL98"/>
<dbReference type="GeneID" id="30984925"/>
<dbReference type="PANTHER" id="PTHR19134">
    <property type="entry name" value="RECEPTOR-TYPE TYROSINE-PROTEIN PHOSPHATASE"/>
    <property type="match status" value="1"/>
</dbReference>
<keyword evidence="4" id="KW-0675">Receptor</keyword>
<dbReference type="SMART" id="SM00404">
    <property type="entry name" value="PTPc_motif"/>
    <property type="match status" value="1"/>
</dbReference>
<dbReference type="InterPro" id="IPR003595">
    <property type="entry name" value="Tyr_Pase_cat"/>
</dbReference>
<reference evidence="5" key="1">
    <citation type="submission" date="2016-05" db="EMBL/GenBank/DDBJ databases">
        <title>Comparative genomics of biotechnologically important yeasts.</title>
        <authorList>
            <consortium name="DOE Joint Genome Institute"/>
            <person name="Riley R."/>
            <person name="Haridas S."/>
            <person name="Wolfe K.H."/>
            <person name="Lopes M.R."/>
            <person name="Hittinger C.T."/>
            <person name="Goker M."/>
            <person name="Salamov A."/>
            <person name="Wisecaver J."/>
            <person name="Long T.M."/>
            <person name="Aerts A.L."/>
            <person name="Barry K."/>
            <person name="Choi C."/>
            <person name="Clum A."/>
            <person name="Coughlan A.Y."/>
            <person name="Deshpande S."/>
            <person name="Douglass A.P."/>
            <person name="Hanson S.J."/>
            <person name="Klenk H.-P."/>
            <person name="Labutti K."/>
            <person name="Lapidus A."/>
            <person name="Lindquist E."/>
            <person name="Lipzen A."/>
            <person name="Meier-Kolthoff J.P."/>
            <person name="Ohm R.A."/>
            <person name="Otillar R.P."/>
            <person name="Pangilinan J."/>
            <person name="Peng Y."/>
            <person name="Rokas A."/>
            <person name="Rosa C.A."/>
            <person name="Scheuner C."/>
            <person name="Sibirny A.A."/>
            <person name="Slot J.C."/>
            <person name="Stielow J.B."/>
            <person name="Sun H."/>
            <person name="Kurtzman C.P."/>
            <person name="Blackwell M."/>
            <person name="Grigoriev I.V."/>
            <person name="Jeffries T.W."/>
        </authorList>
    </citation>
    <scope>NUCLEOTIDE SEQUENCE [LARGE SCALE GENOMIC DNA]</scope>
    <source>
        <strain evidence="5">NRRL Y-17324</strain>
    </source>
</reference>
<accession>A0A1E4SL98</accession>
<dbReference type="InterPro" id="IPR016277">
    <property type="entry name" value="Ptp1"/>
</dbReference>
<dbReference type="PANTHER" id="PTHR19134:SF449">
    <property type="entry name" value="TYROSINE-PROTEIN PHOSPHATASE 1"/>
    <property type="match status" value="1"/>
</dbReference>
<dbReference type="InterPro" id="IPR050348">
    <property type="entry name" value="Protein-Tyr_Phosphatase"/>
</dbReference>
<organism evidence="4 5">
    <name type="scientific">Suhomyces tanzawaensis NRRL Y-17324</name>
    <dbReference type="NCBI Taxonomy" id="984487"/>
    <lineage>
        <taxon>Eukaryota</taxon>
        <taxon>Fungi</taxon>
        <taxon>Dikarya</taxon>
        <taxon>Ascomycota</taxon>
        <taxon>Saccharomycotina</taxon>
        <taxon>Pichiomycetes</taxon>
        <taxon>Debaryomycetaceae</taxon>
        <taxon>Suhomyces</taxon>
    </lineage>
</organism>
<evidence type="ECO:0000313" key="5">
    <source>
        <dbReference type="Proteomes" id="UP000094285"/>
    </source>
</evidence>
<gene>
    <name evidence="4" type="ORF">CANTADRAFT_5924</name>
</gene>
<keyword evidence="5" id="KW-1185">Reference proteome</keyword>
<evidence type="ECO:0000259" key="3">
    <source>
        <dbReference type="PROSITE" id="PS50056"/>
    </source>
</evidence>
<dbReference type="PROSITE" id="PS50055">
    <property type="entry name" value="TYR_PHOSPHATASE_PTP"/>
    <property type="match status" value="1"/>
</dbReference>
<evidence type="ECO:0000313" key="4">
    <source>
        <dbReference type="EMBL" id="ODV80276.1"/>
    </source>
</evidence>
<dbReference type="GO" id="GO:0001403">
    <property type="term" value="P:invasive growth in response to glucose limitation"/>
    <property type="evidence" value="ECO:0007669"/>
    <property type="project" value="EnsemblFungi"/>
</dbReference>
<dbReference type="EMBL" id="KV453911">
    <property type="protein sequence ID" value="ODV80276.1"/>
    <property type="molecule type" value="Genomic_DNA"/>
</dbReference>
<dbReference type="PROSITE" id="PS50056">
    <property type="entry name" value="TYR_PHOSPHATASE_2"/>
    <property type="match status" value="1"/>
</dbReference>
<dbReference type="PIRSF" id="PIRSF000938">
    <property type="entry name" value="PTPN1_yeast"/>
    <property type="match status" value="1"/>
</dbReference>
<dbReference type="CDD" id="cd18533">
    <property type="entry name" value="PTP_fungal"/>
    <property type="match status" value="1"/>
</dbReference>
<dbReference type="OrthoDB" id="10253954at2759"/>
<evidence type="ECO:0000259" key="2">
    <source>
        <dbReference type="PROSITE" id="PS50055"/>
    </source>
</evidence>
<evidence type="ECO:0000256" key="1">
    <source>
        <dbReference type="ARBA" id="ARBA00009649"/>
    </source>
</evidence>